<accession>A0ACB8CLI7</accession>
<organism evidence="1 2">
    <name type="scientific">Dermacentor silvarum</name>
    <name type="common">Tick</name>
    <dbReference type="NCBI Taxonomy" id="543639"/>
    <lineage>
        <taxon>Eukaryota</taxon>
        <taxon>Metazoa</taxon>
        <taxon>Ecdysozoa</taxon>
        <taxon>Arthropoda</taxon>
        <taxon>Chelicerata</taxon>
        <taxon>Arachnida</taxon>
        <taxon>Acari</taxon>
        <taxon>Parasitiformes</taxon>
        <taxon>Ixodida</taxon>
        <taxon>Ixodoidea</taxon>
        <taxon>Ixodidae</taxon>
        <taxon>Rhipicephalinae</taxon>
        <taxon>Dermacentor</taxon>
    </lineage>
</organism>
<sequence length="271" mass="30114">MSLNLYTGHDNAHSRSRPIGTGRIDLEITPFPSVTRYFTFKVRKELVTFIGKLTSAENRSERGQLSHVDQKAVLVQKQQVTPTVLVVAAAERAGYNTGAYNPALYNTGAYAGDYYNRGNYARRGYADQYYGRDGYKGAYAGGRYAAPYRSAYGYAPGYAAGYNRPYSGAYGGYSGYRGYGAYGSQAGYTGYPGYADGRYGRYLYGGAYDRYGSYRSSLFDDRYNQYMYQRGYNTAPYGGAYGPYEQRTSQGYSYGYTSPNSQVYSAAGYRA</sequence>
<dbReference type="EMBL" id="CM023475">
    <property type="protein sequence ID" value="KAH7945838.1"/>
    <property type="molecule type" value="Genomic_DNA"/>
</dbReference>
<evidence type="ECO:0000313" key="2">
    <source>
        <dbReference type="Proteomes" id="UP000821865"/>
    </source>
</evidence>
<reference evidence="1" key="1">
    <citation type="submission" date="2020-05" db="EMBL/GenBank/DDBJ databases">
        <title>Large-scale comparative analyses of tick genomes elucidate their genetic diversity and vector capacities.</title>
        <authorList>
            <person name="Jia N."/>
            <person name="Wang J."/>
            <person name="Shi W."/>
            <person name="Du L."/>
            <person name="Sun Y."/>
            <person name="Zhan W."/>
            <person name="Jiang J."/>
            <person name="Wang Q."/>
            <person name="Zhang B."/>
            <person name="Ji P."/>
            <person name="Sakyi L.B."/>
            <person name="Cui X."/>
            <person name="Yuan T."/>
            <person name="Jiang B."/>
            <person name="Yang W."/>
            <person name="Lam T.T.-Y."/>
            <person name="Chang Q."/>
            <person name="Ding S."/>
            <person name="Wang X."/>
            <person name="Zhu J."/>
            <person name="Ruan X."/>
            <person name="Zhao L."/>
            <person name="Wei J."/>
            <person name="Que T."/>
            <person name="Du C."/>
            <person name="Cheng J."/>
            <person name="Dai P."/>
            <person name="Han X."/>
            <person name="Huang E."/>
            <person name="Gao Y."/>
            <person name="Liu J."/>
            <person name="Shao H."/>
            <person name="Ye R."/>
            <person name="Li L."/>
            <person name="Wei W."/>
            <person name="Wang X."/>
            <person name="Wang C."/>
            <person name="Yang T."/>
            <person name="Huo Q."/>
            <person name="Li W."/>
            <person name="Guo W."/>
            <person name="Chen H."/>
            <person name="Zhou L."/>
            <person name="Ni X."/>
            <person name="Tian J."/>
            <person name="Zhou Y."/>
            <person name="Sheng Y."/>
            <person name="Liu T."/>
            <person name="Pan Y."/>
            <person name="Xia L."/>
            <person name="Li J."/>
            <person name="Zhao F."/>
            <person name="Cao W."/>
        </authorList>
    </citation>
    <scope>NUCLEOTIDE SEQUENCE</scope>
    <source>
        <strain evidence="1">Dsil-2018</strain>
    </source>
</reference>
<gene>
    <name evidence="1" type="ORF">HPB49_016194</name>
</gene>
<keyword evidence="2" id="KW-1185">Reference proteome</keyword>
<proteinExistence type="predicted"/>
<comment type="caution">
    <text evidence="1">The sequence shown here is derived from an EMBL/GenBank/DDBJ whole genome shotgun (WGS) entry which is preliminary data.</text>
</comment>
<protein>
    <submittedName>
        <fullName evidence="1">Uncharacterized protein</fullName>
    </submittedName>
</protein>
<name>A0ACB8CLI7_DERSI</name>
<dbReference type="Proteomes" id="UP000821865">
    <property type="component" value="Chromosome 6"/>
</dbReference>
<evidence type="ECO:0000313" key="1">
    <source>
        <dbReference type="EMBL" id="KAH7945838.1"/>
    </source>
</evidence>